<evidence type="ECO:0000256" key="2">
    <source>
        <dbReference type="ARBA" id="ARBA00023015"/>
    </source>
</evidence>
<feature type="domain" description="RNA polymerase sigma factor 70 region 4 type 2" evidence="6">
    <location>
        <begin position="100"/>
        <end position="150"/>
    </location>
</feature>
<dbReference type="GO" id="GO:0003677">
    <property type="term" value="F:DNA binding"/>
    <property type="evidence" value="ECO:0007669"/>
    <property type="project" value="InterPro"/>
</dbReference>
<dbReference type="GO" id="GO:0006352">
    <property type="term" value="P:DNA-templated transcription initiation"/>
    <property type="evidence" value="ECO:0007669"/>
    <property type="project" value="InterPro"/>
</dbReference>
<sequence>MFEAHYRQVLRFAERRAGDAETAKDIASETFVVAWRRLDKVPDTPEESLPWLYGVARNVLANEQRGLRRGGRLSARLRRTTPVAPAAPDHAEGVVTGLHLREALGTLSERDREALQLVGWEGLDTQQAALVVGCSARAFAVRLHRARRRLESALARTEQEEPRGRLRELDGELGELGTGLRLKGRRT</sequence>
<dbReference type="PANTHER" id="PTHR43133">
    <property type="entry name" value="RNA POLYMERASE ECF-TYPE SIGMA FACTO"/>
    <property type="match status" value="1"/>
</dbReference>
<dbReference type="InterPro" id="IPR007627">
    <property type="entry name" value="RNA_pol_sigma70_r2"/>
</dbReference>
<dbReference type="InterPro" id="IPR014284">
    <property type="entry name" value="RNA_pol_sigma-70_dom"/>
</dbReference>
<keyword evidence="4" id="KW-0804">Transcription</keyword>
<dbReference type="Gene3D" id="1.10.1740.10">
    <property type="match status" value="1"/>
</dbReference>
<dbReference type="InterPro" id="IPR013249">
    <property type="entry name" value="RNA_pol_sigma70_r4_t2"/>
</dbReference>
<dbReference type="RefSeq" id="WP_200394241.1">
    <property type="nucleotide sequence ID" value="NZ_CP066831.1"/>
</dbReference>
<dbReference type="GO" id="GO:0016987">
    <property type="term" value="F:sigma factor activity"/>
    <property type="evidence" value="ECO:0007669"/>
    <property type="project" value="UniProtKB-KW"/>
</dbReference>
<evidence type="ECO:0000256" key="3">
    <source>
        <dbReference type="ARBA" id="ARBA00023082"/>
    </source>
</evidence>
<dbReference type="Gene3D" id="1.10.10.10">
    <property type="entry name" value="Winged helix-like DNA-binding domain superfamily/Winged helix DNA-binding domain"/>
    <property type="match status" value="1"/>
</dbReference>
<dbReference type="NCBIfam" id="TIGR02937">
    <property type="entry name" value="sigma70-ECF"/>
    <property type="match status" value="1"/>
</dbReference>
<proteinExistence type="inferred from homology"/>
<dbReference type="SUPFAM" id="SSF88659">
    <property type="entry name" value="Sigma3 and sigma4 domains of RNA polymerase sigma factors"/>
    <property type="match status" value="1"/>
</dbReference>
<dbReference type="EMBL" id="CP066831">
    <property type="protein sequence ID" value="QQM39080.1"/>
    <property type="molecule type" value="Genomic_DNA"/>
</dbReference>
<evidence type="ECO:0000256" key="1">
    <source>
        <dbReference type="ARBA" id="ARBA00010641"/>
    </source>
</evidence>
<dbReference type="Pfam" id="PF04542">
    <property type="entry name" value="Sigma70_r2"/>
    <property type="match status" value="1"/>
</dbReference>
<dbReference type="AlphaFoldDB" id="A0A7T7KUD4"/>
<organism evidence="7 8">
    <name type="scientific">Streptomyces liliifuscus</name>
    <dbReference type="NCBI Taxonomy" id="2797636"/>
    <lineage>
        <taxon>Bacteria</taxon>
        <taxon>Bacillati</taxon>
        <taxon>Actinomycetota</taxon>
        <taxon>Actinomycetes</taxon>
        <taxon>Kitasatosporales</taxon>
        <taxon>Streptomycetaceae</taxon>
        <taxon>Streptomyces</taxon>
    </lineage>
</organism>
<dbReference type="PANTHER" id="PTHR43133:SF25">
    <property type="entry name" value="RNA POLYMERASE SIGMA FACTOR RFAY-RELATED"/>
    <property type="match status" value="1"/>
</dbReference>
<keyword evidence="3" id="KW-0731">Sigma factor</keyword>
<accession>A0A7T7KUD4</accession>
<dbReference type="InterPro" id="IPR039425">
    <property type="entry name" value="RNA_pol_sigma-70-like"/>
</dbReference>
<evidence type="ECO:0000259" key="5">
    <source>
        <dbReference type="Pfam" id="PF04542"/>
    </source>
</evidence>
<dbReference type="InterPro" id="IPR013324">
    <property type="entry name" value="RNA_pol_sigma_r3/r4-like"/>
</dbReference>
<dbReference type="Proteomes" id="UP000595636">
    <property type="component" value="Chromosome"/>
</dbReference>
<keyword evidence="2" id="KW-0805">Transcription regulation</keyword>
<dbReference type="Pfam" id="PF08281">
    <property type="entry name" value="Sigma70_r4_2"/>
    <property type="match status" value="1"/>
</dbReference>
<evidence type="ECO:0000256" key="4">
    <source>
        <dbReference type="ARBA" id="ARBA00023163"/>
    </source>
</evidence>
<evidence type="ECO:0000259" key="6">
    <source>
        <dbReference type="Pfam" id="PF08281"/>
    </source>
</evidence>
<gene>
    <name evidence="7" type="ORF">JEQ17_06080</name>
</gene>
<dbReference type="KEGG" id="slf:JEQ17_06080"/>
<comment type="similarity">
    <text evidence="1">Belongs to the sigma-70 factor family. ECF subfamily.</text>
</comment>
<name>A0A7T7KUD4_9ACTN</name>
<feature type="domain" description="RNA polymerase sigma-70 region 2" evidence="5">
    <location>
        <begin position="1"/>
        <end position="69"/>
    </location>
</feature>
<dbReference type="SUPFAM" id="SSF88946">
    <property type="entry name" value="Sigma2 domain of RNA polymerase sigma factors"/>
    <property type="match status" value="1"/>
</dbReference>
<dbReference type="InterPro" id="IPR036388">
    <property type="entry name" value="WH-like_DNA-bd_sf"/>
</dbReference>
<dbReference type="InterPro" id="IPR013325">
    <property type="entry name" value="RNA_pol_sigma_r2"/>
</dbReference>
<evidence type="ECO:0000313" key="7">
    <source>
        <dbReference type="EMBL" id="QQM39080.1"/>
    </source>
</evidence>
<keyword evidence="8" id="KW-1185">Reference proteome</keyword>
<evidence type="ECO:0000313" key="8">
    <source>
        <dbReference type="Proteomes" id="UP000595636"/>
    </source>
</evidence>
<protein>
    <submittedName>
        <fullName evidence="7">Sigma-70 family RNA polymerase sigma factor</fullName>
    </submittedName>
</protein>
<reference evidence="7 8" key="1">
    <citation type="submission" date="2020-12" db="EMBL/GenBank/DDBJ databases">
        <title>A novel species.</title>
        <authorList>
            <person name="Li K."/>
        </authorList>
    </citation>
    <scope>NUCLEOTIDE SEQUENCE [LARGE SCALE GENOMIC DNA]</scope>
    <source>
        <strain evidence="7 8">ZYC-3</strain>
    </source>
</reference>